<comment type="caution">
    <text evidence="11">The sequence shown here is derived from an EMBL/GenBank/DDBJ whole genome shotgun (WGS) entry which is preliminary data.</text>
</comment>
<feature type="transmembrane region" description="Helical" evidence="8">
    <location>
        <begin position="23"/>
        <end position="48"/>
    </location>
</feature>
<dbReference type="InterPro" id="IPR058533">
    <property type="entry name" value="Cation_efflux_TM"/>
</dbReference>
<evidence type="ECO:0000256" key="6">
    <source>
        <dbReference type="ARBA" id="ARBA00023065"/>
    </source>
</evidence>
<gene>
    <name evidence="11" type="ORF">FMM08_19620</name>
</gene>
<feature type="transmembrane region" description="Helical" evidence="8">
    <location>
        <begin position="90"/>
        <end position="109"/>
    </location>
</feature>
<evidence type="ECO:0000256" key="4">
    <source>
        <dbReference type="ARBA" id="ARBA00022692"/>
    </source>
</evidence>
<dbReference type="Pfam" id="PF16916">
    <property type="entry name" value="ZT_dimer"/>
    <property type="match status" value="1"/>
</dbReference>
<organism evidence="11 12">
    <name type="scientific">Quadrisphaera setariae</name>
    <dbReference type="NCBI Taxonomy" id="2593304"/>
    <lineage>
        <taxon>Bacteria</taxon>
        <taxon>Bacillati</taxon>
        <taxon>Actinomycetota</taxon>
        <taxon>Actinomycetes</taxon>
        <taxon>Kineosporiales</taxon>
        <taxon>Kineosporiaceae</taxon>
        <taxon>Quadrisphaera</taxon>
    </lineage>
</organism>
<reference evidence="11 12" key="1">
    <citation type="submission" date="2019-07" db="EMBL/GenBank/DDBJ databases">
        <title>Quadrisphaera sp. strain DD2A genome sequencing and assembly.</title>
        <authorList>
            <person name="Kim I."/>
        </authorList>
    </citation>
    <scope>NUCLEOTIDE SEQUENCE [LARGE SCALE GENOMIC DNA]</scope>
    <source>
        <strain evidence="11 12">DD2A</strain>
    </source>
</reference>
<evidence type="ECO:0000256" key="5">
    <source>
        <dbReference type="ARBA" id="ARBA00022989"/>
    </source>
</evidence>
<keyword evidence="7 8" id="KW-0472">Membrane</keyword>
<feature type="domain" description="Cation efflux protein transmembrane" evidence="9">
    <location>
        <begin position="24"/>
        <end position="236"/>
    </location>
</feature>
<evidence type="ECO:0000256" key="8">
    <source>
        <dbReference type="SAM" id="Phobius"/>
    </source>
</evidence>
<dbReference type="PANTHER" id="PTHR11562:SF17">
    <property type="entry name" value="RE54080P-RELATED"/>
    <property type="match status" value="1"/>
</dbReference>
<dbReference type="NCBIfam" id="TIGR01297">
    <property type="entry name" value="CDF"/>
    <property type="match status" value="1"/>
</dbReference>
<dbReference type="GO" id="GO:0005385">
    <property type="term" value="F:zinc ion transmembrane transporter activity"/>
    <property type="evidence" value="ECO:0007669"/>
    <property type="project" value="TreeGrafter"/>
</dbReference>
<dbReference type="PANTHER" id="PTHR11562">
    <property type="entry name" value="CATION EFFLUX PROTEIN/ ZINC TRANSPORTER"/>
    <property type="match status" value="1"/>
</dbReference>
<keyword evidence="4 8" id="KW-0812">Transmembrane</keyword>
<feature type="transmembrane region" description="Helical" evidence="8">
    <location>
        <begin position="121"/>
        <end position="144"/>
    </location>
</feature>
<keyword evidence="5 8" id="KW-1133">Transmembrane helix</keyword>
<dbReference type="InterPro" id="IPR036837">
    <property type="entry name" value="Cation_efflux_CTD_sf"/>
</dbReference>
<protein>
    <submittedName>
        <fullName evidence="11">Cation transporter</fullName>
    </submittedName>
</protein>
<evidence type="ECO:0000256" key="7">
    <source>
        <dbReference type="ARBA" id="ARBA00023136"/>
    </source>
</evidence>
<keyword evidence="6" id="KW-0406">Ion transport</keyword>
<dbReference type="SUPFAM" id="SSF160240">
    <property type="entry name" value="Cation efflux protein cytoplasmic domain-like"/>
    <property type="match status" value="1"/>
</dbReference>
<dbReference type="RefSeq" id="WP_139713914.1">
    <property type="nucleotide sequence ID" value="NZ_VKAC01000014.1"/>
</dbReference>
<evidence type="ECO:0000313" key="11">
    <source>
        <dbReference type="EMBL" id="TXR52414.1"/>
    </source>
</evidence>
<evidence type="ECO:0000256" key="2">
    <source>
        <dbReference type="ARBA" id="ARBA00008873"/>
    </source>
</evidence>
<dbReference type="InterPro" id="IPR002524">
    <property type="entry name" value="Cation_efflux"/>
</dbReference>
<proteinExistence type="inferred from homology"/>
<dbReference type="Pfam" id="PF01545">
    <property type="entry name" value="Cation_efflux"/>
    <property type="match status" value="1"/>
</dbReference>
<dbReference type="SUPFAM" id="SSF161111">
    <property type="entry name" value="Cation efflux protein transmembrane domain-like"/>
    <property type="match status" value="1"/>
</dbReference>
<feature type="domain" description="Cation efflux protein cytoplasmic" evidence="10">
    <location>
        <begin position="240"/>
        <end position="320"/>
    </location>
</feature>
<dbReference type="InterPro" id="IPR050681">
    <property type="entry name" value="CDF/SLC30A"/>
</dbReference>
<feature type="transmembrane region" description="Helical" evidence="8">
    <location>
        <begin position="60"/>
        <end position="78"/>
    </location>
</feature>
<dbReference type="InterPro" id="IPR027470">
    <property type="entry name" value="Cation_efflux_CTD"/>
</dbReference>
<comment type="subcellular location">
    <subcellularLocation>
        <location evidence="1">Membrane</location>
        <topology evidence="1">Multi-pass membrane protein</topology>
    </subcellularLocation>
</comment>
<evidence type="ECO:0000256" key="3">
    <source>
        <dbReference type="ARBA" id="ARBA00022448"/>
    </source>
</evidence>
<feature type="transmembrane region" description="Helical" evidence="8">
    <location>
        <begin position="183"/>
        <end position="204"/>
    </location>
</feature>
<keyword evidence="3" id="KW-0813">Transport</keyword>
<accession>A0A5C8Z4Z7</accession>
<evidence type="ECO:0000256" key="1">
    <source>
        <dbReference type="ARBA" id="ARBA00004141"/>
    </source>
</evidence>
<sequence>MPHDHSSAAAGEQHAGCDQRRRLAIALTITVAITAAGLTGGLLTGSLALLADAGHALTDAAGLAIALVAATLALRPATDARTWGFRRAEVIAAAVQAVALLGIGVFVIVEAIRRFSEPPEVASSGMVLFGAVGLLGNVVAIWVLTRGGHSHAHGSSSNGEGEGGGSSPAALRSLNMKAALLEVINDALGSLAVIIAAVVIATTGWTRADAVASLLIGALIIPRTVRLLRESAEVLLESTPRGLDLAAVREHLLAQEHVLAVHDLHASQISTGLPVLSAHVVVEDSCFHDGHAPQVLDALQQCLAGHFPISVTHSTFQIEPSSHSHHEAGAHS</sequence>
<dbReference type="GO" id="GO:0005886">
    <property type="term" value="C:plasma membrane"/>
    <property type="evidence" value="ECO:0007669"/>
    <property type="project" value="TreeGrafter"/>
</dbReference>
<dbReference type="Proteomes" id="UP000321234">
    <property type="component" value="Unassembled WGS sequence"/>
</dbReference>
<evidence type="ECO:0000313" key="12">
    <source>
        <dbReference type="Proteomes" id="UP000321234"/>
    </source>
</evidence>
<dbReference type="Gene3D" id="1.20.1510.10">
    <property type="entry name" value="Cation efflux protein transmembrane domain"/>
    <property type="match status" value="1"/>
</dbReference>
<dbReference type="InterPro" id="IPR027469">
    <property type="entry name" value="Cation_efflux_TMD_sf"/>
</dbReference>
<name>A0A5C8Z4Z7_9ACTN</name>
<evidence type="ECO:0000259" key="9">
    <source>
        <dbReference type="Pfam" id="PF01545"/>
    </source>
</evidence>
<keyword evidence="12" id="KW-1185">Reference proteome</keyword>
<comment type="similarity">
    <text evidence="2">Belongs to the cation diffusion facilitator (CDF) transporter (TC 2.A.4) family. SLC30A subfamily.</text>
</comment>
<evidence type="ECO:0000259" key="10">
    <source>
        <dbReference type="Pfam" id="PF16916"/>
    </source>
</evidence>
<dbReference type="OrthoDB" id="9809646at2"/>
<dbReference type="AlphaFoldDB" id="A0A5C8Z4Z7"/>
<dbReference type="EMBL" id="VKAC01000014">
    <property type="protein sequence ID" value="TXR52414.1"/>
    <property type="molecule type" value="Genomic_DNA"/>
</dbReference>